<dbReference type="InterPro" id="IPR005225">
    <property type="entry name" value="Small_GTP-bd"/>
</dbReference>
<keyword evidence="3 6" id="KW-0547">Nucleotide-binding</keyword>
<evidence type="ECO:0000256" key="3">
    <source>
        <dbReference type="ARBA" id="ARBA00022741"/>
    </source>
</evidence>
<dbReference type="PROSITE" id="PS51417">
    <property type="entry name" value="ARF"/>
    <property type="match status" value="1"/>
</dbReference>
<feature type="binding site" evidence="7">
    <location>
        <position position="38"/>
    </location>
    <ligand>
        <name>Mg(2+)</name>
        <dbReference type="ChEBI" id="CHEBI:18420"/>
    </ligand>
</feature>
<keyword evidence="5 6" id="KW-0342">GTP-binding</keyword>
<dbReference type="InterPro" id="IPR027417">
    <property type="entry name" value="P-loop_NTPase"/>
</dbReference>
<evidence type="ECO:0000256" key="5">
    <source>
        <dbReference type="ARBA" id="ARBA00023134"/>
    </source>
</evidence>
<keyword evidence="7" id="KW-0460">Magnesium</keyword>
<keyword evidence="4" id="KW-0813">Transport</keyword>
<dbReference type="InterPro" id="IPR024156">
    <property type="entry name" value="Small_GTPase_ARF"/>
</dbReference>
<dbReference type="OMA" id="NKPWHIC"/>
<comment type="similarity">
    <text evidence="1">Belongs to the small GTPase superfamily. Arf family.</text>
</comment>
<dbReference type="PRINTS" id="PR00449">
    <property type="entry name" value="RASTRNSFRMNG"/>
</dbReference>
<evidence type="ECO:0000256" key="2">
    <source>
        <dbReference type="ARBA" id="ARBA00022707"/>
    </source>
</evidence>
<feature type="binding site" evidence="6">
    <location>
        <position position="60"/>
    </location>
    <ligand>
        <name>GTP</name>
        <dbReference type="ChEBI" id="CHEBI:37565"/>
    </ligand>
</feature>
<dbReference type="SMART" id="SM00178">
    <property type="entry name" value="SAR"/>
    <property type="match status" value="1"/>
</dbReference>
<keyword evidence="2" id="KW-0449">Lipoprotein</keyword>
<dbReference type="FunFam" id="3.40.50.300:FF:001166">
    <property type="entry name" value="ADP-ribosylation factor D"/>
    <property type="match status" value="1"/>
</dbReference>
<name>A0A5K1HC14_9MAGN</name>
<dbReference type="GO" id="GO:0003924">
    <property type="term" value="F:GTPase activity"/>
    <property type="evidence" value="ECO:0007669"/>
    <property type="project" value="InterPro"/>
</dbReference>
<gene>
    <name evidence="8" type="ORF">NYM_LOCUS29234</name>
</gene>
<accession>A0A5K1HC14</accession>
<dbReference type="Gene3D" id="3.40.50.300">
    <property type="entry name" value="P-loop containing nucleotide triphosphate hydrolases"/>
    <property type="match status" value="1"/>
</dbReference>
<dbReference type="AlphaFoldDB" id="A0A5K1HC14"/>
<feature type="binding site" evidence="6">
    <location>
        <begin position="123"/>
        <end position="126"/>
    </location>
    <ligand>
        <name>GTP</name>
        <dbReference type="ChEBI" id="CHEBI:37565"/>
    </ligand>
</feature>
<keyword evidence="2" id="KW-0519">Myristate</keyword>
<proteinExistence type="inferred from homology"/>
<evidence type="ECO:0000256" key="1">
    <source>
        <dbReference type="ARBA" id="ARBA00010290"/>
    </source>
</evidence>
<dbReference type="PANTHER" id="PTHR11711">
    <property type="entry name" value="ADP RIBOSYLATION FACTOR-RELATED"/>
    <property type="match status" value="1"/>
</dbReference>
<evidence type="ECO:0000256" key="6">
    <source>
        <dbReference type="PIRSR" id="PIRSR606689-1"/>
    </source>
</evidence>
<feature type="binding site" evidence="7">
    <location>
        <position position="19"/>
    </location>
    <ligand>
        <name>Mg(2+)</name>
        <dbReference type="ChEBI" id="CHEBI:18420"/>
    </ligand>
</feature>
<evidence type="ECO:0000256" key="7">
    <source>
        <dbReference type="PIRSR" id="PIRSR606689-2"/>
    </source>
</evidence>
<keyword evidence="7" id="KW-0479">Metal-binding</keyword>
<evidence type="ECO:0008006" key="9">
    <source>
        <dbReference type="Google" id="ProtNLM"/>
    </source>
</evidence>
<dbReference type="SMART" id="SM00177">
    <property type="entry name" value="ARF"/>
    <property type="match status" value="1"/>
</dbReference>
<evidence type="ECO:0000256" key="4">
    <source>
        <dbReference type="ARBA" id="ARBA00022892"/>
    </source>
</evidence>
<dbReference type="GO" id="GO:0046872">
    <property type="term" value="F:metal ion binding"/>
    <property type="evidence" value="ECO:0007669"/>
    <property type="project" value="UniProtKB-KW"/>
</dbReference>
<feature type="binding site" evidence="6">
    <location>
        <begin position="12"/>
        <end position="19"/>
    </location>
    <ligand>
        <name>GTP</name>
        <dbReference type="ChEBI" id="CHEBI:37565"/>
    </ligand>
</feature>
<dbReference type="EMBL" id="LR721936">
    <property type="protein sequence ID" value="VVW85445.1"/>
    <property type="molecule type" value="Genomic_DNA"/>
</dbReference>
<reference evidence="8" key="1">
    <citation type="submission" date="2019-09" db="EMBL/GenBank/DDBJ databases">
        <authorList>
            <person name="Zhang L."/>
        </authorList>
    </citation>
    <scope>NUCLEOTIDE SEQUENCE</scope>
</reference>
<dbReference type="InterPro" id="IPR006689">
    <property type="entry name" value="Small_GTPase_ARF/SAR"/>
</dbReference>
<protein>
    <recommendedName>
        <fullName evidence="9">ADP-ribosylation factor-like protein 6</fullName>
    </recommendedName>
</protein>
<dbReference type="Pfam" id="PF00025">
    <property type="entry name" value="Arf"/>
    <property type="match status" value="1"/>
</dbReference>
<dbReference type="OrthoDB" id="2011769at2759"/>
<keyword evidence="4" id="KW-0931">ER-Golgi transport</keyword>
<dbReference type="GO" id="GO:0016192">
    <property type="term" value="P:vesicle-mediated transport"/>
    <property type="evidence" value="ECO:0007669"/>
    <property type="project" value="UniProtKB-KW"/>
</dbReference>
<dbReference type="SUPFAM" id="SSF52540">
    <property type="entry name" value="P-loop containing nucleoside triphosphate hydrolases"/>
    <property type="match status" value="1"/>
</dbReference>
<organism evidence="8">
    <name type="scientific">Nymphaea colorata</name>
    <name type="common">pocket water lily</name>
    <dbReference type="NCBI Taxonomy" id="210225"/>
    <lineage>
        <taxon>Eukaryota</taxon>
        <taxon>Viridiplantae</taxon>
        <taxon>Streptophyta</taxon>
        <taxon>Embryophyta</taxon>
        <taxon>Tracheophyta</taxon>
        <taxon>Spermatophyta</taxon>
        <taxon>Magnoliopsida</taxon>
        <taxon>Nymphaeales</taxon>
        <taxon>Nymphaeaceae</taxon>
        <taxon>Nymphaea</taxon>
    </lineage>
</organism>
<dbReference type="NCBIfam" id="TIGR00231">
    <property type="entry name" value="small_GTP"/>
    <property type="match status" value="1"/>
</dbReference>
<sequence length="182" mass="20301">MGNSSAKLLLIGLDNAGKSTILARIMEPDESVNGITPTIGYKKDKFTRDGVDYYVLDMSGESKYRDLWQSNATTIDDKDKIHGIIFVVDSSDKMRIRVAKSELDLILENRSISNQIPFLFYANKCDIKGACTLEEVQDILDLKNLKREYQIVSCSGLTGKGVQEGIQWLTGLVKLMIESGSR</sequence>
<evidence type="ECO:0000313" key="8">
    <source>
        <dbReference type="EMBL" id="VVW85445.1"/>
    </source>
</evidence>
<dbReference type="GO" id="GO:0005525">
    <property type="term" value="F:GTP binding"/>
    <property type="evidence" value="ECO:0007669"/>
    <property type="project" value="UniProtKB-KW"/>
</dbReference>